<name>A0AAD4H071_ASPNN</name>
<protein>
    <submittedName>
        <fullName evidence="2">Uncharacterized protein</fullName>
    </submittedName>
</protein>
<organism evidence="2 3">
    <name type="scientific">Aspergillus nanangensis</name>
    <dbReference type="NCBI Taxonomy" id="2582783"/>
    <lineage>
        <taxon>Eukaryota</taxon>
        <taxon>Fungi</taxon>
        <taxon>Dikarya</taxon>
        <taxon>Ascomycota</taxon>
        <taxon>Pezizomycotina</taxon>
        <taxon>Eurotiomycetes</taxon>
        <taxon>Eurotiomycetidae</taxon>
        <taxon>Eurotiales</taxon>
        <taxon>Aspergillaceae</taxon>
        <taxon>Aspergillus</taxon>
        <taxon>Aspergillus subgen. Circumdati</taxon>
    </lineage>
</organism>
<evidence type="ECO:0000256" key="1">
    <source>
        <dbReference type="SAM" id="Coils"/>
    </source>
</evidence>
<feature type="coiled-coil region" evidence="1">
    <location>
        <begin position="3"/>
        <end position="30"/>
    </location>
</feature>
<proteinExistence type="predicted"/>
<reference evidence="2" key="1">
    <citation type="journal article" date="2019" name="Beilstein J. Org. Chem.">
        <title>Nanangenines: drimane sesquiterpenoids as the dominant metabolite cohort of a novel Australian fungus, Aspergillus nanangensis.</title>
        <authorList>
            <person name="Lacey H.J."/>
            <person name="Gilchrist C.L.M."/>
            <person name="Crombie A."/>
            <person name="Kalaitzis J.A."/>
            <person name="Vuong D."/>
            <person name="Rutledge P.J."/>
            <person name="Turner P."/>
            <person name="Pitt J.I."/>
            <person name="Lacey E."/>
            <person name="Chooi Y.H."/>
            <person name="Piggott A.M."/>
        </authorList>
    </citation>
    <scope>NUCLEOTIDE SEQUENCE</scope>
    <source>
        <strain evidence="2">MST-FP2251</strain>
    </source>
</reference>
<keyword evidence="1" id="KW-0175">Coiled coil</keyword>
<dbReference type="EMBL" id="VCAU01000004">
    <property type="protein sequence ID" value="KAF9894403.1"/>
    <property type="molecule type" value="Genomic_DNA"/>
</dbReference>
<evidence type="ECO:0000313" key="2">
    <source>
        <dbReference type="EMBL" id="KAF9894403.1"/>
    </source>
</evidence>
<comment type="caution">
    <text evidence="2">The sequence shown here is derived from an EMBL/GenBank/DDBJ whole genome shotgun (WGS) entry which is preliminary data.</text>
</comment>
<dbReference type="AlphaFoldDB" id="A0AAD4H071"/>
<reference evidence="2" key="2">
    <citation type="submission" date="2020-02" db="EMBL/GenBank/DDBJ databases">
        <authorList>
            <person name="Gilchrist C.L.M."/>
            <person name="Chooi Y.-H."/>
        </authorList>
    </citation>
    <scope>NUCLEOTIDE SEQUENCE</scope>
    <source>
        <strain evidence="2">MST-FP2251</strain>
    </source>
</reference>
<gene>
    <name evidence="2" type="ORF">FE257_007906</name>
</gene>
<evidence type="ECO:0000313" key="3">
    <source>
        <dbReference type="Proteomes" id="UP001194746"/>
    </source>
</evidence>
<keyword evidence="3" id="KW-1185">Reference proteome</keyword>
<sequence length="143" mass="16555">MGLPSKEKRIQKREAEIEKLRRLEQKKGEEIYKAEDKCNQLDEYQCDDPATTKCNPDGVLMLDPDVLEEQALILDNRAYALRSIASGLSTIEVLDGQINNIQCYEHEKEWASEEVQLLEQERRLLDNKITALQAQVSHLYSYD</sequence>
<feature type="coiled-coil region" evidence="1">
    <location>
        <begin position="101"/>
        <end position="135"/>
    </location>
</feature>
<dbReference type="Proteomes" id="UP001194746">
    <property type="component" value="Unassembled WGS sequence"/>
</dbReference>
<accession>A0AAD4H071</accession>